<evidence type="ECO:0000256" key="2">
    <source>
        <dbReference type="ARBA" id="ARBA00022912"/>
    </source>
</evidence>
<dbReference type="InterPro" id="IPR016130">
    <property type="entry name" value="Tyr_Pase_AS"/>
</dbReference>
<evidence type="ECO:0000313" key="5">
    <source>
        <dbReference type="EMBL" id="GJJ11359.1"/>
    </source>
</evidence>
<dbReference type="Gene3D" id="3.90.190.10">
    <property type="entry name" value="Protein tyrosine phosphatase superfamily"/>
    <property type="match status" value="1"/>
</dbReference>
<keyword evidence="6" id="KW-1185">Reference proteome</keyword>
<accession>A0AAV5ADU5</accession>
<dbReference type="PROSITE" id="PS50056">
    <property type="entry name" value="TYR_PHOSPHATASE_2"/>
    <property type="match status" value="1"/>
</dbReference>
<evidence type="ECO:0000313" key="6">
    <source>
        <dbReference type="Proteomes" id="UP001050691"/>
    </source>
</evidence>
<keyword evidence="1" id="KW-0378">Hydrolase</keyword>
<dbReference type="InterPro" id="IPR020422">
    <property type="entry name" value="TYR_PHOSPHATASE_DUAL_dom"/>
</dbReference>
<dbReference type="GO" id="GO:0005737">
    <property type="term" value="C:cytoplasm"/>
    <property type="evidence" value="ECO:0007669"/>
    <property type="project" value="TreeGrafter"/>
</dbReference>
<dbReference type="Proteomes" id="UP001050691">
    <property type="component" value="Unassembled WGS sequence"/>
</dbReference>
<evidence type="ECO:0008006" key="7">
    <source>
        <dbReference type="Google" id="ProtNLM"/>
    </source>
</evidence>
<evidence type="ECO:0000256" key="1">
    <source>
        <dbReference type="ARBA" id="ARBA00022801"/>
    </source>
</evidence>
<dbReference type="SMART" id="SM00195">
    <property type="entry name" value="DSPc"/>
    <property type="match status" value="1"/>
</dbReference>
<protein>
    <recommendedName>
        <fullName evidence="7">Protein-tyrosine-phosphatase</fullName>
    </recommendedName>
</protein>
<dbReference type="InterPro" id="IPR000387">
    <property type="entry name" value="Tyr_Pase_dom"/>
</dbReference>
<dbReference type="PANTHER" id="PTHR10159">
    <property type="entry name" value="DUAL SPECIFICITY PROTEIN PHOSPHATASE"/>
    <property type="match status" value="1"/>
</dbReference>
<dbReference type="SUPFAM" id="SSF52799">
    <property type="entry name" value="(Phosphotyrosine protein) phosphatases II"/>
    <property type="match status" value="1"/>
</dbReference>
<name>A0AAV5ADU5_9AGAM</name>
<proteinExistence type="predicted"/>
<keyword evidence="2" id="KW-0904">Protein phosphatase</keyword>
<sequence>MSNVETNTSVEVEIINPVLTQATLVSPSLPKTTTATTTTSSPTTAGRLTLSTLPLKTLLTPIPSVPLPVIPLHAASKITPNIFISDARTACSLVALRNMGITHVISVLGPALRSRPKFPEWITSLDISLDDSPFEDLLSAIRKAIPWMEQILGGCEAKKKVGGKCTCFLQDTLKTNGSDGDLTDTHRPRILVHCWKGVSRSPSIVAAYFIKTHFFSSLSSPHIHTSNMTAEKAVDFIRSKRPCVRPNQGFMRQLRQYEAIAKAECDMEDEWSSK</sequence>
<reference evidence="5" key="1">
    <citation type="submission" date="2021-10" db="EMBL/GenBank/DDBJ databases">
        <title>De novo Genome Assembly of Clathrus columnatus (Basidiomycota, Fungi) Using Illumina and Nanopore Sequence Data.</title>
        <authorList>
            <person name="Ogiso-Tanaka E."/>
            <person name="Itagaki H."/>
            <person name="Hosoya T."/>
            <person name="Hosaka K."/>
        </authorList>
    </citation>
    <scope>NUCLEOTIDE SEQUENCE</scope>
    <source>
        <strain evidence="5">MO-923</strain>
    </source>
</reference>
<dbReference type="CDD" id="cd14498">
    <property type="entry name" value="DSP"/>
    <property type="match status" value="1"/>
</dbReference>
<evidence type="ECO:0000259" key="3">
    <source>
        <dbReference type="PROSITE" id="PS50054"/>
    </source>
</evidence>
<evidence type="ECO:0000259" key="4">
    <source>
        <dbReference type="PROSITE" id="PS50056"/>
    </source>
</evidence>
<comment type="caution">
    <text evidence="5">The sequence shown here is derived from an EMBL/GenBank/DDBJ whole genome shotgun (WGS) entry which is preliminary data.</text>
</comment>
<dbReference type="PRINTS" id="PR01908">
    <property type="entry name" value="ADSPHPHTASE"/>
</dbReference>
<dbReference type="GO" id="GO:0004721">
    <property type="term" value="F:phosphoprotein phosphatase activity"/>
    <property type="evidence" value="ECO:0007669"/>
    <property type="project" value="UniProtKB-KW"/>
</dbReference>
<dbReference type="EMBL" id="BPWL01000006">
    <property type="protein sequence ID" value="GJJ11359.1"/>
    <property type="molecule type" value="Genomic_DNA"/>
</dbReference>
<organism evidence="5 6">
    <name type="scientific">Clathrus columnatus</name>
    <dbReference type="NCBI Taxonomy" id="1419009"/>
    <lineage>
        <taxon>Eukaryota</taxon>
        <taxon>Fungi</taxon>
        <taxon>Dikarya</taxon>
        <taxon>Basidiomycota</taxon>
        <taxon>Agaricomycotina</taxon>
        <taxon>Agaricomycetes</taxon>
        <taxon>Phallomycetidae</taxon>
        <taxon>Phallales</taxon>
        <taxon>Clathraceae</taxon>
        <taxon>Clathrus</taxon>
    </lineage>
</organism>
<dbReference type="AlphaFoldDB" id="A0AAV5ADU5"/>
<gene>
    <name evidence="5" type="ORF">Clacol_005591</name>
</gene>
<dbReference type="PROSITE" id="PS50054">
    <property type="entry name" value="TYR_PHOSPHATASE_DUAL"/>
    <property type="match status" value="1"/>
</dbReference>
<dbReference type="PROSITE" id="PS00383">
    <property type="entry name" value="TYR_PHOSPHATASE_1"/>
    <property type="match status" value="1"/>
</dbReference>
<feature type="domain" description="Tyrosine-protein phosphatase" evidence="3">
    <location>
        <begin position="74"/>
        <end position="263"/>
    </location>
</feature>
<dbReference type="GO" id="GO:0043409">
    <property type="term" value="P:negative regulation of MAPK cascade"/>
    <property type="evidence" value="ECO:0007669"/>
    <property type="project" value="TreeGrafter"/>
</dbReference>
<dbReference type="InterPro" id="IPR029021">
    <property type="entry name" value="Prot-tyrosine_phosphatase-like"/>
</dbReference>
<feature type="domain" description="Tyrosine specific protein phosphatases" evidence="4">
    <location>
        <begin position="188"/>
        <end position="242"/>
    </location>
</feature>
<dbReference type="PANTHER" id="PTHR10159:SF529">
    <property type="entry name" value="TYROSINE-PROTEIN PHOSPHATASE DOMAIN-CONTAINING PROTEIN"/>
    <property type="match status" value="1"/>
</dbReference>